<evidence type="ECO:0000256" key="4">
    <source>
        <dbReference type="ARBA" id="ARBA00022989"/>
    </source>
</evidence>
<comment type="similarity">
    <text evidence="2">Belongs to the Tic20 family.</text>
</comment>
<protein>
    <submittedName>
        <fullName evidence="7">Tic20 family protein</fullName>
    </submittedName>
</protein>
<feature type="transmembrane region" description="Helical" evidence="6">
    <location>
        <begin position="62"/>
        <end position="79"/>
    </location>
</feature>
<proteinExistence type="inferred from homology"/>
<keyword evidence="3 6" id="KW-0812">Transmembrane</keyword>
<keyword evidence="5 6" id="KW-0472">Membrane</keyword>
<reference evidence="7 8" key="1">
    <citation type="submission" date="2024-09" db="EMBL/GenBank/DDBJ databases">
        <title>Floridaenema gen nov. (Aerosakkonemataceae, Aerosakkonematales ord. nov., Cyanobacteria) from benthic tropical and subtropical fresh waters, with the description of four new species.</title>
        <authorList>
            <person name="Moretto J.A."/>
            <person name="Berthold D.E."/>
            <person name="Lefler F.W."/>
            <person name="Huang I.-S."/>
            <person name="Laughinghouse H. IV."/>
        </authorList>
    </citation>
    <scope>NUCLEOTIDE SEQUENCE [LARGE SCALE GENOMIC DNA]</scope>
    <source>
        <strain evidence="7 8">BLCC-F50</strain>
    </source>
</reference>
<evidence type="ECO:0000256" key="2">
    <source>
        <dbReference type="ARBA" id="ARBA00009596"/>
    </source>
</evidence>
<dbReference type="Proteomes" id="UP001576784">
    <property type="component" value="Unassembled WGS sequence"/>
</dbReference>
<dbReference type="PANTHER" id="PTHR33510">
    <property type="entry name" value="PROTEIN TIC 20-II, CHLOROPLASTIC"/>
    <property type="match status" value="1"/>
</dbReference>
<comment type="subcellular location">
    <subcellularLocation>
        <location evidence="1">Membrane</location>
        <topology evidence="1">Multi-pass membrane protein</topology>
    </subcellularLocation>
</comment>
<dbReference type="InterPro" id="IPR005691">
    <property type="entry name" value="Tic20"/>
</dbReference>
<keyword evidence="8" id="KW-1185">Reference proteome</keyword>
<dbReference type="RefSeq" id="WP_413262270.1">
    <property type="nucleotide sequence ID" value="NZ_JBHFNR010000040.1"/>
</dbReference>
<sequence length="166" mass="18818">MSWRGTTTVADRIFASLPYLLPLMDGLLIFSRPFFSQFPILSILVLPLQPLLVIYIMLNSSFFGFGSLILFLGLYFLVVRNERIAHFIRFNTMQAILIGIVLSLCSLILRYILAPVLSNAPFIMETLMTTIFLGVVAAFFYSVIQSLMGRYAEIPTISEAVYMQVR</sequence>
<feature type="transmembrane region" description="Helical" evidence="6">
    <location>
        <begin position="91"/>
        <end position="113"/>
    </location>
</feature>
<dbReference type="PANTHER" id="PTHR33510:SF5">
    <property type="entry name" value="PROTEIN TIC 20-II, CHLOROPLASTIC"/>
    <property type="match status" value="1"/>
</dbReference>
<evidence type="ECO:0000313" key="8">
    <source>
        <dbReference type="Proteomes" id="UP001576784"/>
    </source>
</evidence>
<evidence type="ECO:0000256" key="6">
    <source>
        <dbReference type="SAM" id="Phobius"/>
    </source>
</evidence>
<evidence type="ECO:0000313" key="7">
    <source>
        <dbReference type="EMBL" id="MFB2892587.1"/>
    </source>
</evidence>
<comment type="caution">
    <text evidence="7">The sequence shown here is derived from an EMBL/GenBank/DDBJ whole genome shotgun (WGS) entry which is preliminary data.</text>
</comment>
<evidence type="ECO:0000256" key="3">
    <source>
        <dbReference type="ARBA" id="ARBA00022692"/>
    </source>
</evidence>
<evidence type="ECO:0000256" key="1">
    <source>
        <dbReference type="ARBA" id="ARBA00004141"/>
    </source>
</evidence>
<name>A0ABV4XME9_9CYAN</name>
<dbReference type="Pfam" id="PF16166">
    <property type="entry name" value="TIC20"/>
    <property type="match status" value="1"/>
</dbReference>
<gene>
    <name evidence="7" type="ORF">ACE1CI_06540</name>
</gene>
<keyword evidence="4 6" id="KW-1133">Transmembrane helix</keyword>
<dbReference type="EMBL" id="JBHFNR010000040">
    <property type="protein sequence ID" value="MFB2892587.1"/>
    <property type="molecule type" value="Genomic_DNA"/>
</dbReference>
<organism evidence="7 8">
    <name type="scientific">Floridaenema flaviceps BLCC-F50</name>
    <dbReference type="NCBI Taxonomy" id="3153642"/>
    <lineage>
        <taxon>Bacteria</taxon>
        <taxon>Bacillati</taxon>
        <taxon>Cyanobacteriota</taxon>
        <taxon>Cyanophyceae</taxon>
        <taxon>Oscillatoriophycideae</taxon>
        <taxon>Aerosakkonematales</taxon>
        <taxon>Aerosakkonemataceae</taxon>
        <taxon>Floridanema</taxon>
        <taxon>Floridanema flaviceps</taxon>
    </lineage>
</organism>
<feature type="transmembrane region" description="Helical" evidence="6">
    <location>
        <begin position="12"/>
        <end position="31"/>
    </location>
</feature>
<feature type="transmembrane region" description="Helical" evidence="6">
    <location>
        <begin position="119"/>
        <end position="141"/>
    </location>
</feature>
<evidence type="ECO:0000256" key="5">
    <source>
        <dbReference type="ARBA" id="ARBA00023136"/>
    </source>
</evidence>
<accession>A0ABV4XME9</accession>